<evidence type="ECO:0000256" key="2">
    <source>
        <dbReference type="ARBA" id="ARBA00022603"/>
    </source>
</evidence>
<dbReference type="PANTHER" id="PTHR13393:SF0">
    <property type="entry name" value="RNA N6-ADENOSINE-METHYLTRANSFERASE METTL16"/>
    <property type="match status" value="1"/>
</dbReference>
<name>A0A3D8S2Y1_9HELO</name>
<dbReference type="OrthoDB" id="514248at2759"/>
<dbReference type="GO" id="GO:0070475">
    <property type="term" value="P:rRNA base methylation"/>
    <property type="evidence" value="ECO:0007669"/>
    <property type="project" value="TreeGrafter"/>
</dbReference>
<evidence type="ECO:0000256" key="1">
    <source>
        <dbReference type="ARBA" id="ARBA00005878"/>
    </source>
</evidence>
<keyword evidence="8" id="KW-1185">Reference proteome</keyword>
<keyword evidence="2 5" id="KW-0489">Methyltransferase</keyword>
<comment type="similarity">
    <text evidence="1 5">Belongs to the methyltransferase superfamily. METTL16/RlmF family.</text>
</comment>
<dbReference type="Proteomes" id="UP000256328">
    <property type="component" value="Unassembled WGS sequence"/>
</dbReference>
<dbReference type="Gene3D" id="3.40.50.150">
    <property type="entry name" value="Vaccinia Virus protein VP39"/>
    <property type="match status" value="1"/>
</dbReference>
<dbReference type="SUPFAM" id="SSF53335">
    <property type="entry name" value="S-adenosyl-L-methionine-dependent methyltransferases"/>
    <property type="match status" value="1"/>
</dbReference>
<reference evidence="7 8" key="1">
    <citation type="journal article" date="2018" name="IMA Fungus">
        <title>IMA Genome-F 9: Draft genome sequence of Annulohypoxylon stygium, Aspergillus mulundensis, Berkeleyomyces basicola (syn. Thielaviopsis basicola), Ceratocystis smalleyi, two Cercospora beticola strains, Coleophoma cylindrospora, Fusarium fracticaudum, Phialophora cf. hyalina, and Morchella septimelata.</title>
        <authorList>
            <person name="Wingfield B.D."/>
            <person name="Bills G.F."/>
            <person name="Dong Y."/>
            <person name="Huang W."/>
            <person name="Nel W.J."/>
            <person name="Swalarsk-Parry B.S."/>
            <person name="Vaghefi N."/>
            <person name="Wilken P.M."/>
            <person name="An Z."/>
            <person name="de Beer Z.W."/>
            <person name="De Vos L."/>
            <person name="Chen L."/>
            <person name="Duong T.A."/>
            <person name="Gao Y."/>
            <person name="Hammerbacher A."/>
            <person name="Kikkert J.R."/>
            <person name="Li Y."/>
            <person name="Li H."/>
            <person name="Li K."/>
            <person name="Li Q."/>
            <person name="Liu X."/>
            <person name="Ma X."/>
            <person name="Naidoo K."/>
            <person name="Pethybridge S.J."/>
            <person name="Sun J."/>
            <person name="Steenkamp E.T."/>
            <person name="van der Nest M.A."/>
            <person name="van Wyk S."/>
            <person name="Wingfield M.J."/>
            <person name="Xiong C."/>
            <person name="Yue Q."/>
            <person name="Zhang X."/>
        </authorList>
    </citation>
    <scope>NUCLEOTIDE SEQUENCE [LARGE SCALE GENOMIC DNA]</scope>
    <source>
        <strain evidence="7 8">BP5796</strain>
    </source>
</reference>
<keyword evidence="4 6" id="KW-0949">S-adenosyl-L-methionine</keyword>
<evidence type="ECO:0000313" key="7">
    <source>
        <dbReference type="EMBL" id="RDW80434.1"/>
    </source>
</evidence>
<dbReference type="Pfam" id="PF05971">
    <property type="entry name" value="Methyltransf_10"/>
    <property type="match status" value="1"/>
</dbReference>
<accession>A0A3D8S2Y1</accession>
<dbReference type="InterPro" id="IPR017182">
    <property type="entry name" value="METTL16/PsiM"/>
</dbReference>
<keyword evidence="3 5" id="KW-0808">Transferase</keyword>
<dbReference type="InterPro" id="IPR010286">
    <property type="entry name" value="METTL16/RlmF"/>
</dbReference>
<feature type="binding site" evidence="6">
    <location>
        <position position="72"/>
    </location>
    <ligand>
        <name>S-adenosyl-L-methionine</name>
        <dbReference type="ChEBI" id="CHEBI:59789"/>
    </ligand>
</feature>
<dbReference type="InterPro" id="IPR029063">
    <property type="entry name" value="SAM-dependent_MTases_sf"/>
</dbReference>
<feature type="binding site" evidence="6">
    <location>
        <position position="196"/>
    </location>
    <ligand>
        <name>S-adenosyl-L-methionine</name>
        <dbReference type="ChEBI" id="CHEBI:59789"/>
    </ligand>
</feature>
<evidence type="ECO:0000313" key="8">
    <source>
        <dbReference type="Proteomes" id="UP000256328"/>
    </source>
</evidence>
<dbReference type="PIRSF" id="PIRSF037350">
    <property type="entry name" value="Mtase_ZK1128_prd"/>
    <property type="match status" value="1"/>
</dbReference>
<feature type="binding site" evidence="6">
    <location>
        <position position="106"/>
    </location>
    <ligand>
        <name>S-adenosyl-L-methionine</name>
        <dbReference type="ChEBI" id="CHEBI:59789"/>
    </ligand>
</feature>
<evidence type="ECO:0000256" key="5">
    <source>
        <dbReference type="PIRNR" id="PIRNR037350"/>
    </source>
</evidence>
<proteinExistence type="inferred from homology"/>
<dbReference type="AlphaFoldDB" id="A0A3D8S2Y1"/>
<feature type="binding site" evidence="6">
    <location>
        <position position="146"/>
    </location>
    <ligand>
        <name>S-adenosyl-L-methionine</name>
        <dbReference type="ChEBI" id="CHEBI:59789"/>
    </ligand>
</feature>
<dbReference type="GO" id="GO:0005634">
    <property type="term" value="C:nucleus"/>
    <property type="evidence" value="ECO:0007669"/>
    <property type="project" value="TreeGrafter"/>
</dbReference>
<evidence type="ECO:0000256" key="6">
    <source>
        <dbReference type="PIRSR" id="PIRSR037350-1"/>
    </source>
</evidence>
<organism evidence="7 8">
    <name type="scientific">Coleophoma crateriformis</name>
    <dbReference type="NCBI Taxonomy" id="565419"/>
    <lineage>
        <taxon>Eukaryota</taxon>
        <taxon>Fungi</taxon>
        <taxon>Dikarya</taxon>
        <taxon>Ascomycota</taxon>
        <taxon>Pezizomycotina</taxon>
        <taxon>Leotiomycetes</taxon>
        <taxon>Helotiales</taxon>
        <taxon>Dermateaceae</taxon>
        <taxon>Coleophoma</taxon>
    </lineage>
</organism>
<gene>
    <name evidence="7" type="ORF">BP5796_05132</name>
</gene>
<comment type="caution">
    <text evidence="7">The sequence shown here is derived from an EMBL/GenBank/DDBJ whole genome shotgun (WGS) entry which is preliminary data.</text>
</comment>
<dbReference type="GO" id="GO:0008168">
    <property type="term" value="F:methyltransferase activity"/>
    <property type="evidence" value="ECO:0007669"/>
    <property type="project" value="UniProtKB-UniRule"/>
</dbReference>
<dbReference type="PANTHER" id="PTHR13393">
    <property type="entry name" value="SAM-DEPENDENT METHYLTRANSFERASE"/>
    <property type="match status" value="1"/>
</dbReference>
<evidence type="ECO:0000256" key="4">
    <source>
        <dbReference type="ARBA" id="ARBA00022691"/>
    </source>
</evidence>
<evidence type="ECO:0000256" key="3">
    <source>
        <dbReference type="ARBA" id="ARBA00022679"/>
    </source>
</evidence>
<dbReference type="EC" id="2.1.1.-" evidence="5"/>
<protein>
    <recommendedName>
        <fullName evidence="5">U6 small nuclear RNA (adenine-(43)-N(6))-methyltransferase</fullName>
        <ecNumber evidence="5">2.1.1.-</ecNumber>
    </recommendedName>
</protein>
<sequence length="442" mass="49738">MTLYPSPYQEEIDFSKLALQDADFAKVLKSNGQLDFSNPEAVQQLTKSLLKRDFGLETSLPSDRLCPPVPNRLNYILWVQALLDCTSDTYTDTYDPEREVLGIDVGTGASCIYPLLGCAQRPNWRFAGTGNSKSILWSRWLLTREDIDDKSLKYAQENIQLNNLDGRVKLLKTQASGHLLPLDRLGFENIDFTMCNPPFYESNAEMLALAESKQRPPNSACTGSANEMVTPGGEIAFITRMISESLLLRDRVQWYTSMCGRFSSIAALIGVLRKHEIDNYAITELVQGSKTRRWVIAWSFDDLRPTASVARGLHSLPKNLLPVMPEYIITQPPGTAILTITENLNSVLSNLSLKWMWRKSISTGLGFTEKNVWSRASRRQATNEDPTTTEMKDDEADMALGFKINVLTETDSTVKITVRWLKGHDSVLFESFCGMIKRKLVS</sequence>
<dbReference type="EMBL" id="PDLN01000007">
    <property type="protein sequence ID" value="RDW80434.1"/>
    <property type="molecule type" value="Genomic_DNA"/>
</dbReference>